<keyword evidence="1" id="KW-0812">Transmembrane</keyword>
<feature type="transmembrane region" description="Helical" evidence="1">
    <location>
        <begin position="774"/>
        <end position="795"/>
    </location>
</feature>
<feature type="transmembrane region" description="Helical" evidence="1">
    <location>
        <begin position="450"/>
        <end position="469"/>
    </location>
</feature>
<sequence>MILKKGKKECILLLLFPLIFSTICYFTIFTGEVANYYESVDTIIQNSFPDFVIKKESDSFLYTEQFQKQTIMELFPLDEYTHIGILKTSTIVNNNKSLKLTVISAEQEIYQKYYNFTLNNGEVFLDRSLRNLIPISNELNFSFINKSKGSVNITLSIKGYSFLNSIFPKEFLSIIDYRTYPLNNMDNKYILITDKTFDTIFRGKIENFQFTDYFLFKFSRRILYSQKVDEMLKYINSIESEIKVHFQVEGKKNDFYYTLKKKLEYNKELYTIVELLQLGLLFILASLIMFLFISITSESYINKQRDKYALFRLRGGKRYKLFKEVILISIKNFFYTYFVVSILALSHVMIFYPFLLHYRWIFRSFALTLYGFEFCIINLQILFLIRNLKVEQNKQFIYKKNNSEYILKKLRRMIYVVFKELVLSLIPTLTISIIFYYYIFEFMFGIELYVNYWILGLFYLFFITISFFISKKRIYWIGTQTINVLNKIEEVITYSKKATRKIIVKNQKMLKLLIIFILILSSYLSIIDSYNKYQLKNKEFNDLGDLTIVYPALNNEMVQHSLKNFVSNSIEISYHEAESIVKSDLGTYVMHIKIDIFAINNSKIMELVKINKFSENYEGSKNVNKSLTEIYENTNKIIISQDIASEIEKEIGDTFAFYTYDDFTGDDWTKKEIADVVDTIPLFSWLSFYYFQGDDSTYYPRFMLVNDKAFNQQNFFEDTVSILTLKETLDKSTVIKEIMRINQEQYLDIQILDYSTHLIPRDYSYLLTRFSQTIAYLILFSLVVLILIVSYTIEISQKQLRYFSVFFARGVSIKKGIFISLMPLLLFFYYLILIGNSLGWFFTYLFTLELQPFNYLKVNLALFPYSFVSFSLQLLIISFITCIVGLISYLKLRKSIPVINDTIGKELDLERLN</sequence>
<name>A0A9Y1BRM9_9ARCH</name>
<feature type="transmembrane region" description="Helical" evidence="1">
    <location>
        <begin position="333"/>
        <end position="354"/>
    </location>
</feature>
<feature type="transmembrane region" description="Helical" evidence="1">
    <location>
        <begin position="816"/>
        <end position="842"/>
    </location>
</feature>
<keyword evidence="1" id="KW-0472">Membrane</keyword>
<dbReference type="AlphaFoldDB" id="A0A9Y1BRM9"/>
<evidence type="ECO:0000256" key="1">
    <source>
        <dbReference type="SAM" id="Phobius"/>
    </source>
</evidence>
<feature type="transmembrane region" description="Helical" evidence="1">
    <location>
        <begin position="509"/>
        <end position="527"/>
    </location>
</feature>
<reference evidence="2" key="1">
    <citation type="journal article" date="2022" name="Nat. Microbiol.">
        <title>Unique mobile elements and scalable gene flow at the prokaryote-eukaryote boundary revealed by circularized Asgard archaea genomes.</title>
        <authorList>
            <person name="Wu F."/>
            <person name="Speth D.R."/>
            <person name="Philosof A."/>
            <person name="Cremiere A."/>
            <person name="Narayanan A."/>
            <person name="Barco R.A."/>
            <person name="Connon S.A."/>
            <person name="Amend J.P."/>
            <person name="Antoshechkin I.A."/>
            <person name="Orphan V.J."/>
        </authorList>
    </citation>
    <scope>NUCLEOTIDE SEQUENCE</scope>
    <source>
        <strain evidence="2">PR6</strain>
    </source>
</reference>
<organism evidence="2">
    <name type="scientific">Candidatus Heimdallarchaeum endolithica</name>
    <dbReference type="NCBI Taxonomy" id="2876572"/>
    <lineage>
        <taxon>Archaea</taxon>
        <taxon>Promethearchaeati</taxon>
        <taxon>Candidatus Heimdallarchaeota</taxon>
        <taxon>Candidatus Heimdallarchaeia (ex Rinke et al. 2021) (nom. nud.)</taxon>
        <taxon>Candidatus Heimdallarchaeales</taxon>
        <taxon>Candidatus Heimdallarchaeaceae</taxon>
        <taxon>Candidatus Heimdallarchaeum</taxon>
    </lineage>
</organism>
<dbReference type="EMBL" id="CP084167">
    <property type="protein sequence ID" value="UJG43565.1"/>
    <property type="molecule type" value="Genomic_DNA"/>
</dbReference>
<accession>A0A9Y1BRM9</accession>
<feature type="transmembrane region" description="Helical" evidence="1">
    <location>
        <begin position="360"/>
        <end position="385"/>
    </location>
</feature>
<dbReference type="Proteomes" id="UP001200513">
    <property type="component" value="Chromosome"/>
</dbReference>
<feature type="transmembrane region" description="Helical" evidence="1">
    <location>
        <begin position="275"/>
        <end position="295"/>
    </location>
</feature>
<evidence type="ECO:0000313" key="2">
    <source>
        <dbReference type="EMBL" id="UJG43565.1"/>
    </source>
</evidence>
<protein>
    <submittedName>
        <fullName evidence="2">Uncharacterized protein</fullName>
    </submittedName>
</protein>
<feature type="transmembrane region" description="Helical" evidence="1">
    <location>
        <begin position="416"/>
        <end position="438"/>
    </location>
</feature>
<gene>
    <name evidence="2" type="ORF">K9W46_14500</name>
</gene>
<proteinExistence type="predicted"/>
<keyword evidence="1" id="KW-1133">Transmembrane helix</keyword>
<feature type="transmembrane region" description="Helical" evidence="1">
    <location>
        <begin position="862"/>
        <end position="890"/>
    </location>
</feature>